<reference evidence="1" key="1">
    <citation type="submission" date="2021-04" db="EMBL/GenBank/DDBJ databases">
        <title>Pseudonocardia sp. nov., isolated from sandy soil of mangrove forest.</title>
        <authorList>
            <person name="Zan Z."/>
            <person name="Huang R."/>
            <person name="Liu W."/>
        </authorList>
    </citation>
    <scope>NUCLEOTIDE SEQUENCE</scope>
    <source>
        <strain evidence="1">S2-4</strain>
    </source>
</reference>
<sequence length="47" mass="5398">MLRDIARHTALVDKGRRVYRYPKGDVLHRPDLIVAQLRRALAAMSTP</sequence>
<gene>
    <name evidence="1" type="ORF">KDL28_04425</name>
</gene>
<comment type="caution">
    <text evidence="1">The sequence shown here is derived from an EMBL/GenBank/DDBJ whole genome shotgun (WGS) entry which is preliminary data.</text>
</comment>
<evidence type="ECO:0000313" key="1">
    <source>
        <dbReference type="EMBL" id="MCO1654293.1"/>
    </source>
</evidence>
<evidence type="ECO:0000313" key="2">
    <source>
        <dbReference type="Proteomes" id="UP001165283"/>
    </source>
</evidence>
<accession>A0ABT0ZU93</accession>
<dbReference type="EMBL" id="JAGSOV010000010">
    <property type="protein sequence ID" value="MCO1654293.1"/>
    <property type="molecule type" value="Genomic_DNA"/>
</dbReference>
<dbReference type="RefSeq" id="WP_252435915.1">
    <property type="nucleotide sequence ID" value="NZ_JAGSOV010000010.1"/>
</dbReference>
<name>A0ABT0ZU93_9PSEU</name>
<protein>
    <submittedName>
        <fullName evidence="1">Uncharacterized protein</fullName>
    </submittedName>
</protein>
<keyword evidence="2" id="KW-1185">Reference proteome</keyword>
<proteinExistence type="predicted"/>
<dbReference type="Proteomes" id="UP001165283">
    <property type="component" value="Unassembled WGS sequence"/>
</dbReference>
<organism evidence="1 2">
    <name type="scientific">Pseudonocardia humida</name>
    <dbReference type="NCBI Taxonomy" id="2800819"/>
    <lineage>
        <taxon>Bacteria</taxon>
        <taxon>Bacillati</taxon>
        <taxon>Actinomycetota</taxon>
        <taxon>Actinomycetes</taxon>
        <taxon>Pseudonocardiales</taxon>
        <taxon>Pseudonocardiaceae</taxon>
        <taxon>Pseudonocardia</taxon>
    </lineage>
</organism>